<evidence type="ECO:0000256" key="8">
    <source>
        <dbReference type="SAM" id="Coils"/>
    </source>
</evidence>
<dbReference type="InterPro" id="IPR036859">
    <property type="entry name" value="CAP-Gly_dom_sf"/>
</dbReference>
<dbReference type="OrthoDB" id="2130750at2759"/>
<evidence type="ECO:0000313" key="11">
    <source>
        <dbReference type="EMBL" id="KAJ4368986.1"/>
    </source>
</evidence>
<dbReference type="PROSITE" id="PS00845">
    <property type="entry name" value="CAP_GLY_1"/>
    <property type="match status" value="1"/>
</dbReference>
<dbReference type="SUPFAM" id="SSF74924">
    <property type="entry name" value="Cap-Gly domain"/>
    <property type="match status" value="1"/>
</dbReference>
<feature type="coiled-coil region" evidence="8">
    <location>
        <begin position="160"/>
        <end position="354"/>
    </location>
</feature>
<accession>A0A9W9CLQ7</accession>
<sequence>MPEYQIGQTVESTKGLQGLVKYVGPLSGVPGATGNWLGIELPTPTGKNDGSVQGTRYFDCPPGHGIFVKDTFIKRVVPQQAAAAAASRPATTTLRSRPSSVVPPRATPRISTINRRQSVAPAAPSSSTTPRPPVRRPSIATSSATTTPSTAARSSRDTNVETLQTKIRHLETQHSEDQERLREFSQVKDERDRYHNIIQRLQQKCQAQHQEIVELKEQVRGLQSDYDRLSRNEQEHETDIELATLDKEMAEERAEQAESEIETLRKRLEERDLELEILRDEAELYTTSMSEDEKQEAGYYRLQHENDRLREALILLKEVKEETEQDYKNRISELEVDLERLEFLEKENFSLEERVAMSNTVIDDLREQLNAANEWEDIIGDLSAQNQEFKEAIAEKEMVIRDLENLKELNDELEMQHMEEADDLRAELVAKDNELAEQNARLVEQATTIIDNEDIIAKFRTLIVELQAKMDDAESSKLMTQAQVSDTTGRFNEVMDLNRRLRAATVQATSKEITSELKELAAEEALEKMEIWVETESKEFGKTDSLEAYFTCKRIAFKCRLLRRLLVNSEREMGHGGKLEIAMSKLFCSKAVSHLSVIKSGGEQLWFAVTVLTLPQFAQFGSAYQELLTIERTLNQGLNALKDDEVDFTELAGTLKRSTLITEGVLITQQEVLAAKPEDELLFRVRSISCRLEHINAIFNAVFFALHRVGASIHDQCQRTIQHLKEPAEHIKAAHAAAERLLRTLEARRKDGMYPVFPSGLDTMIQQEYELGLAVEALTGFAEQLIGQVAKYSAFTEPTSEDMERTSALIHEIDLSHIRPFHENGLHSLYLEIGQWTDLAAVLMNNIEIEQPLAPWTQKALEVEAEEKKKEEALMQLQTLQAEHRATILKIHEREQAIATKELEIEHLVAKNRDAAAKVEDVEALQTELAARHDKIMGLEAQRRTQMVEIESLRERVARFDEMDTNAAEPATLIDDDGPLMSQVTKTVPALYQAMLEALRHDNQWLRRRQHSDIFNRNLQERFAAMQYLEDFIASHEELDEEPALDVACLSDDGSEELDMSLSASGLPQDEVEHKLSGLETLSPVSLGGRVTWMETDILSVIEEEDEEDSWAFAHF</sequence>
<feature type="compositionally biased region" description="Low complexity" evidence="9">
    <location>
        <begin position="118"/>
        <end position="129"/>
    </location>
</feature>
<dbReference type="Gene3D" id="2.30.30.190">
    <property type="entry name" value="CAP Gly-rich-like domain"/>
    <property type="match status" value="1"/>
</dbReference>
<evidence type="ECO:0000259" key="10">
    <source>
        <dbReference type="PROSITE" id="PS50245"/>
    </source>
</evidence>
<feature type="compositionally biased region" description="Low complexity" evidence="9">
    <location>
        <begin position="136"/>
        <end position="153"/>
    </location>
</feature>
<evidence type="ECO:0000256" key="4">
    <source>
        <dbReference type="ARBA" id="ARBA00022701"/>
    </source>
</evidence>
<proteinExistence type="inferred from homology"/>
<gene>
    <name evidence="11" type="ORF">N0V83_006068</name>
</gene>
<dbReference type="GO" id="GO:0030286">
    <property type="term" value="C:dynein complex"/>
    <property type="evidence" value="ECO:0007669"/>
    <property type="project" value="UniProtKB-KW"/>
</dbReference>
<dbReference type="PROSITE" id="PS50245">
    <property type="entry name" value="CAP_GLY_2"/>
    <property type="match status" value="1"/>
</dbReference>
<keyword evidence="6 8" id="KW-0175">Coiled coil</keyword>
<evidence type="ECO:0000256" key="5">
    <source>
        <dbReference type="ARBA" id="ARBA00023017"/>
    </source>
</evidence>
<evidence type="ECO:0000256" key="1">
    <source>
        <dbReference type="ARBA" id="ARBA00004245"/>
    </source>
</evidence>
<feature type="region of interest" description="Disordered" evidence="9">
    <location>
        <begin position="83"/>
        <end position="159"/>
    </location>
</feature>
<evidence type="ECO:0000256" key="9">
    <source>
        <dbReference type="SAM" id="MobiDB-lite"/>
    </source>
</evidence>
<evidence type="ECO:0000256" key="2">
    <source>
        <dbReference type="ARBA" id="ARBA00011010"/>
    </source>
</evidence>
<dbReference type="EMBL" id="JAPEUY010000010">
    <property type="protein sequence ID" value="KAJ4368986.1"/>
    <property type="molecule type" value="Genomic_DNA"/>
</dbReference>
<keyword evidence="5" id="KW-0243">Dynein</keyword>
<dbReference type="PANTHER" id="PTHR18916">
    <property type="entry name" value="DYNACTIN 1-RELATED MICROTUBULE-BINDING"/>
    <property type="match status" value="1"/>
</dbReference>
<dbReference type="SMART" id="SM01052">
    <property type="entry name" value="CAP_GLY"/>
    <property type="match status" value="1"/>
</dbReference>
<keyword evidence="7" id="KW-0206">Cytoskeleton</keyword>
<evidence type="ECO:0000256" key="6">
    <source>
        <dbReference type="ARBA" id="ARBA00023054"/>
    </source>
</evidence>
<evidence type="ECO:0000256" key="7">
    <source>
        <dbReference type="ARBA" id="ARBA00023212"/>
    </source>
</evidence>
<comment type="similarity">
    <text evidence="2">Belongs to the dynactin 150 kDa subunit family.</text>
</comment>
<keyword evidence="4" id="KW-0493">Microtubule</keyword>
<comment type="subcellular location">
    <subcellularLocation>
        <location evidence="1">Cytoplasm</location>
        <location evidence="1">Cytoskeleton</location>
    </subcellularLocation>
</comment>
<protein>
    <recommendedName>
        <fullName evidence="10">CAP-Gly domain-containing protein</fullName>
    </recommendedName>
</protein>
<evidence type="ECO:0000313" key="12">
    <source>
        <dbReference type="Proteomes" id="UP001140560"/>
    </source>
</evidence>
<comment type="caution">
    <text evidence="11">The sequence shown here is derived from an EMBL/GenBank/DDBJ whole genome shotgun (WGS) entry which is preliminary data.</text>
</comment>
<dbReference type="Pfam" id="PF12455">
    <property type="entry name" value="Dynactin"/>
    <property type="match status" value="1"/>
</dbReference>
<dbReference type="AlphaFoldDB" id="A0A9W9CLQ7"/>
<dbReference type="GO" id="GO:0005874">
    <property type="term" value="C:microtubule"/>
    <property type="evidence" value="ECO:0007669"/>
    <property type="project" value="UniProtKB-KW"/>
</dbReference>
<feature type="domain" description="CAP-Gly" evidence="10">
    <location>
        <begin position="27"/>
        <end position="69"/>
    </location>
</feature>
<dbReference type="Proteomes" id="UP001140560">
    <property type="component" value="Unassembled WGS sequence"/>
</dbReference>
<dbReference type="InterPro" id="IPR022157">
    <property type="entry name" value="Dynactin"/>
</dbReference>
<feature type="coiled-coil region" evidence="8">
    <location>
        <begin position="863"/>
        <end position="956"/>
    </location>
</feature>
<dbReference type="Pfam" id="PF01302">
    <property type="entry name" value="CAP_GLY"/>
    <property type="match status" value="1"/>
</dbReference>
<feature type="compositionally biased region" description="Low complexity" evidence="9">
    <location>
        <begin position="83"/>
        <end position="99"/>
    </location>
</feature>
<evidence type="ECO:0000256" key="3">
    <source>
        <dbReference type="ARBA" id="ARBA00022490"/>
    </source>
</evidence>
<organism evidence="11 12">
    <name type="scientific">Neocucurbitaria cava</name>
    <dbReference type="NCBI Taxonomy" id="798079"/>
    <lineage>
        <taxon>Eukaryota</taxon>
        <taxon>Fungi</taxon>
        <taxon>Dikarya</taxon>
        <taxon>Ascomycota</taxon>
        <taxon>Pezizomycotina</taxon>
        <taxon>Dothideomycetes</taxon>
        <taxon>Pleosporomycetidae</taxon>
        <taxon>Pleosporales</taxon>
        <taxon>Pleosporineae</taxon>
        <taxon>Cucurbitariaceae</taxon>
        <taxon>Neocucurbitaria</taxon>
    </lineage>
</organism>
<keyword evidence="12" id="KW-1185">Reference proteome</keyword>
<reference evidence="11" key="1">
    <citation type="submission" date="2022-10" db="EMBL/GenBank/DDBJ databases">
        <title>Tapping the CABI collections for fungal endophytes: first genome assemblies for Collariella, Neodidymelliopsis, Ascochyta clinopodiicola, Didymella pomorum, Didymosphaeria variabile, Neocosmospora piperis and Neocucurbitaria cava.</title>
        <authorList>
            <person name="Hill R."/>
        </authorList>
    </citation>
    <scope>NUCLEOTIDE SEQUENCE</scope>
    <source>
        <strain evidence="11">IMI 356814</strain>
    </source>
</reference>
<keyword evidence="3" id="KW-0963">Cytoplasm</keyword>
<dbReference type="InterPro" id="IPR000938">
    <property type="entry name" value="CAP-Gly_domain"/>
</dbReference>
<name>A0A9W9CLQ7_9PLEO</name>
<feature type="coiled-coil region" evidence="8">
    <location>
        <begin position="386"/>
        <end position="476"/>
    </location>
</feature>